<dbReference type="Pfam" id="PF01115">
    <property type="entry name" value="F_actin_cap_B"/>
    <property type="match status" value="1"/>
</dbReference>
<evidence type="ECO:0000313" key="10">
    <source>
        <dbReference type="Proteomes" id="UP000681720"/>
    </source>
</evidence>
<dbReference type="PANTHER" id="PTHR10619">
    <property type="entry name" value="F-ACTIN-CAPPING PROTEIN SUBUNIT BETA"/>
    <property type="match status" value="1"/>
</dbReference>
<dbReference type="PANTHER" id="PTHR10619:SF0">
    <property type="entry name" value="F-ACTIN-CAPPING PROTEIN SUBUNIT BETA ISOFORMS 1 AND 2"/>
    <property type="match status" value="1"/>
</dbReference>
<dbReference type="Pfam" id="PF07412">
    <property type="entry name" value="Geminin"/>
    <property type="match status" value="1"/>
</dbReference>
<comment type="subunit">
    <text evidence="7">Heterodimer of an alpha and a beta subunit.</text>
</comment>
<dbReference type="InterPro" id="IPR001698">
    <property type="entry name" value="CAPZB"/>
</dbReference>
<proteinExistence type="inferred from homology"/>
<dbReference type="FunFam" id="1.20.58.570:FF:000001">
    <property type="entry name" value="F-actin-capping protein subunit beta"/>
    <property type="match status" value="1"/>
</dbReference>
<keyword evidence="6 7" id="KW-0206">Cytoskeleton</keyword>
<keyword evidence="3 7" id="KW-0117">Actin capping</keyword>
<dbReference type="SUPFAM" id="SSF111469">
    <property type="entry name" value="Geminin coiled-coil domain"/>
    <property type="match status" value="1"/>
</dbReference>
<dbReference type="Gene3D" id="1.20.5.1180">
    <property type="entry name" value="Geminin coiled-coil domain"/>
    <property type="match status" value="1"/>
</dbReference>
<dbReference type="Gene3D" id="3.90.1150.210">
    <property type="entry name" value="F-actin capping protein, beta subunit"/>
    <property type="match status" value="2"/>
</dbReference>
<dbReference type="EMBL" id="CAJOBJ010093633">
    <property type="protein sequence ID" value="CAF4554246.1"/>
    <property type="molecule type" value="Genomic_DNA"/>
</dbReference>
<evidence type="ECO:0000256" key="8">
    <source>
        <dbReference type="SAM" id="Coils"/>
    </source>
</evidence>
<dbReference type="Proteomes" id="UP000681720">
    <property type="component" value="Unassembled WGS sequence"/>
</dbReference>
<dbReference type="InterPro" id="IPR022786">
    <property type="entry name" value="Geminin/Multicilin"/>
</dbReference>
<keyword evidence="5 7" id="KW-0009">Actin-binding</keyword>
<gene>
    <name evidence="9" type="ORF">GIL414_LOCUS36973</name>
</gene>
<dbReference type="Gene3D" id="1.20.58.570">
    <property type="match status" value="1"/>
</dbReference>
<comment type="similarity">
    <text evidence="2 7">Belongs to the F-actin-capping protein beta subunit family.</text>
</comment>
<dbReference type="GO" id="GO:0051490">
    <property type="term" value="P:negative regulation of filopodium assembly"/>
    <property type="evidence" value="ECO:0007669"/>
    <property type="project" value="TreeGrafter"/>
</dbReference>
<dbReference type="PRINTS" id="PR00192">
    <property type="entry name" value="FACTINCAPB"/>
</dbReference>
<evidence type="ECO:0000256" key="4">
    <source>
        <dbReference type="ARBA" id="ARBA00022490"/>
    </source>
</evidence>
<keyword evidence="8" id="KW-0175">Coiled coil</keyword>
<dbReference type="GO" id="GO:0008290">
    <property type="term" value="C:F-actin capping protein complex"/>
    <property type="evidence" value="ECO:0007669"/>
    <property type="project" value="UniProtKB-UniRule"/>
</dbReference>
<reference evidence="9" key="1">
    <citation type="submission" date="2021-02" db="EMBL/GenBank/DDBJ databases">
        <authorList>
            <person name="Nowell W R."/>
        </authorList>
    </citation>
    <scope>NUCLEOTIDE SEQUENCE</scope>
</reference>
<evidence type="ECO:0000256" key="1">
    <source>
        <dbReference type="ARBA" id="ARBA00004245"/>
    </source>
</evidence>
<dbReference type="InterPro" id="IPR043175">
    <property type="entry name" value="CAPZB_N"/>
</dbReference>
<dbReference type="GO" id="GO:0051016">
    <property type="term" value="P:barbed-end actin filament capping"/>
    <property type="evidence" value="ECO:0007669"/>
    <property type="project" value="UniProtKB-UniRule"/>
</dbReference>
<feature type="non-terminal residue" evidence="9">
    <location>
        <position position="1"/>
    </location>
</feature>
<evidence type="ECO:0000256" key="2">
    <source>
        <dbReference type="ARBA" id="ARBA00006039"/>
    </source>
</evidence>
<comment type="subcellular location">
    <subcellularLocation>
        <location evidence="1 7">Cytoplasm</location>
        <location evidence="1 7">Cytoskeleton</location>
    </subcellularLocation>
</comment>
<evidence type="ECO:0000313" key="9">
    <source>
        <dbReference type="EMBL" id="CAF4554246.1"/>
    </source>
</evidence>
<dbReference type="InterPro" id="IPR037282">
    <property type="entry name" value="CapZ_alpha/beta"/>
</dbReference>
<name>A0A8S2YMB2_9BILA</name>
<keyword evidence="4 7" id="KW-0963">Cytoplasm</keyword>
<sequence>MLSNITTSTSIESQFDSALDLIRHLRPQQVEKNLSNINDLVLDLTEEFLLDIVNQPLKVLRDRIVGKDYLLCDYNRNGDSYRSPWTNTYTPPSNGNLPSDSLRQLEIEANQMFEQYDKMPFDSGVSSVYFWNLENGFAGVILVTINMRPYKTMSGMMNLTGKLIQQLESDHQIADFSHIINIGTIVEQMENKIHQTLNSSYSGKTKDILNSLYNSGNIDESSNVTNKSNYLNNILMEGKNMSDVDFKIFIKNQAPNFYWEILAERARIKLVDQLRENQQLHELLDELINERGELEEKKQQYENFKNIIESTNGINSLLLFKMLQLVQQKQQLAQEKQQL</sequence>
<accession>A0A8S2YMB2</accession>
<evidence type="ECO:0000256" key="5">
    <source>
        <dbReference type="ARBA" id="ARBA00023203"/>
    </source>
</evidence>
<dbReference type="GO" id="GO:0006275">
    <property type="term" value="P:regulation of DNA replication"/>
    <property type="evidence" value="ECO:0007669"/>
    <property type="project" value="InterPro"/>
</dbReference>
<dbReference type="AlphaFoldDB" id="A0A8S2YMB2"/>
<feature type="coiled-coil region" evidence="8">
    <location>
        <begin position="270"/>
        <end position="307"/>
    </location>
</feature>
<comment type="function">
    <text evidence="7">F-actin-capping proteins bind in a Ca(2+)-independent manner to the fast growing ends of actin filaments (barbed end) thereby blocking the exchange of subunits at these ends. Unlike other capping proteins (such as gelsolin and severin), these proteins do not sever actin filaments.</text>
</comment>
<dbReference type="InterPro" id="IPR042276">
    <property type="entry name" value="CapZ_alpha/beta_2"/>
</dbReference>
<dbReference type="GO" id="GO:0000902">
    <property type="term" value="P:cell morphogenesis"/>
    <property type="evidence" value="ECO:0007669"/>
    <property type="project" value="TreeGrafter"/>
</dbReference>
<dbReference type="SUPFAM" id="SSF90096">
    <property type="entry name" value="Subunits of heterodimeric actin filament capping protein Capz"/>
    <property type="match status" value="1"/>
</dbReference>
<evidence type="ECO:0000256" key="3">
    <source>
        <dbReference type="ARBA" id="ARBA00022467"/>
    </source>
</evidence>
<evidence type="ECO:0000256" key="6">
    <source>
        <dbReference type="ARBA" id="ARBA00023212"/>
    </source>
</evidence>
<organism evidence="9 10">
    <name type="scientific">Rotaria magnacalcarata</name>
    <dbReference type="NCBI Taxonomy" id="392030"/>
    <lineage>
        <taxon>Eukaryota</taxon>
        <taxon>Metazoa</taxon>
        <taxon>Spiralia</taxon>
        <taxon>Gnathifera</taxon>
        <taxon>Rotifera</taxon>
        <taxon>Eurotatoria</taxon>
        <taxon>Bdelloidea</taxon>
        <taxon>Philodinida</taxon>
        <taxon>Philodinidae</taxon>
        <taxon>Rotaria</taxon>
    </lineage>
</organism>
<protein>
    <recommendedName>
        <fullName evidence="7">F-actin-capping protein subunit beta</fullName>
    </recommendedName>
</protein>
<dbReference type="GO" id="GO:0051015">
    <property type="term" value="F:actin filament binding"/>
    <property type="evidence" value="ECO:0007669"/>
    <property type="project" value="TreeGrafter"/>
</dbReference>
<dbReference type="GO" id="GO:0010591">
    <property type="term" value="P:regulation of lamellipodium assembly"/>
    <property type="evidence" value="ECO:0007669"/>
    <property type="project" value="TreeGrafter"/>
</dbReference>
<evidence type="ECO:0000256" key="7">
    <source>
        <dbReference type="RuleBase" id="RU365078"/>
    </source>
</evidence>
<comment type="caution">
    <text evidence="9">The sequence shown here is derived from an EMBL/GenBank/DDBJ whole genome shotgun (WGS) entry which is preliminary data.</text>
</comment>